<dbReference type="Proteomes" id="UP001387447">
    <property type="component" value="Unassembled WGS sequence"/>
</dbReference>
<organism evidence="1 2">
    <name type="scientific">Limnospira fusiformis PMC 851.14</name>
    <dbReference type="NCBI Taxonomy" id="2219512"/>
    <lineage>
        <taxon>Bacteria</taxon>
        <taxon>Bacillati</taxon>
        <taxon>Cyanobacteriota</taxon>
        <taxon>Cyanophyceae</taxon>
        <taxon>Oscillatoriophycideae</taxon>
        <taxon>Oscillatoriales</taxon>
        <taxon>Sirenicapillariaceae</taxon>
        <taxon>Limnospira</taxon>
    </lineage>
</organism>
<protein>
    <submittedName>
        <fullName evidence="1">Uncharacterized protein</fullName>
    </submittedName>
</protein>
<gene>
    <name evidence="1" type="ORF">AAEJ74_08260</name>
</gene>
<dbReference type="EMBL" id="JBBWYZ010000006">
    <property type="protein sequence ID" value="MEK9511686.1"/>
    <property type="molecule type" value="Genomic_DNA"/>
</dbReference>
<evidence type="ECO:0000313" key="1">
    <source>
        <dbReference type="EMBL" id="MEK9511686.1"/>
    </source>
</evidence>
<dbReference type="RefSeq" id="WP_006624601.1">
    <property type="nucleotide sequence ID" value="NZ_JBBWYZ010000006.1"/>
</dbReference>
<accession>A0ABU9EIB1</accession>
<evidence type="ECO:0000313" key="2">
    <source>
        <dbReference type="Proteomes" id="UP001387447"/>
    </source>
</evidence>
<name>A0ABU9EIB1_LIMFS</name>
<keyword evidence="2" id="KW-1185">Reference proteome</keyword>
<sequence>MARQKRTFLGMSYREVQKWNSENRTKLDRQQQQKLKEEGFRNVGWESVIGLYLALDALINSEPEPELESSLEELFLEAARIGDKYQTEEDRATFQREFDREIAEINALIEEQFPQPQTIEFIDYSR</sequence>
<comment type="caution">
    <text evidence="1">The sequence shown here is derived from an EMBL/GenBank/DDBJ whole genome shotgun (WGS) entry which is preliminary data.</text>
</comment>
<proteinExistence type="predicted"/>
<reference evidence="1 2" key="1">
    <citation type="journal article" date="2024" name="Front. Microbiol.">
        <title>Transcriptomic insights into the dominance of two phototrophs throughout the water column of a tropical hypersaline-alkaline crater lake (Dziani Dzaha, Mayotte).</title>
        <authorList>
            <person name="Duperron S."/>
            <person name="Halary S."/>
            <person name="Bouly J.-P."/>
            <person name="Roussel T."/>
            <person name="Hugoni M."/>
            <person name="Bruto M."/>
            <person name="Oger P."/>
            <person name="Duval C."/>
            <person name="Woo A."/>
            <person name="Jezequiel D."/>
            <person name="Ader M."/>
            <person name="Leboulanger C."/>
            <person name="Agogue H."/>
            <person name="Grossi V."/>
            <person name="Trousselier M."/>
            <person name="Bernard C."/>
        </authorList>
    </citation>
    <scope>NUCLEOTIDE SEQUENCE [LARGE SCALE GENOMIC DNA]</scope>
    <source>
        <strain evidence="1 2">PMC 851.14</strain>
    </source>
</reference>